<comment type="subcellular location">
    <subcellularLocation>
        <location evidence="1">Membrane</location>
        <topology evidence="1">Multi-pass membrane protein</topology>
    </subcellularLocation>
</comment>
<keyword evidence="5 8" id="KW-0472">Membrane</keyword>
<evidence type="ECO:0000259" key="10">
    <source>
        <dbReference type="PROSITE" id="PS50850"/>
    </source>
</evidence>
<feature type="domain" description="Major facilitator superfamily (MFS) profile" evidence="10">
    <location>
        <begin position="108"/>
        <end position="503"/>
    </location>
</feature>
<keyword evidence="3 8" id="KW-0812">Transmembrane</keyword>
<keyword evidence="4 8" id="KW-1133">Transmembrane helix</keyword>
<dbReference type="Pfam" id="PF07690">
    <property type="entry name" value="MFS_1"/>
    <property type="match status" value="1"/>
</dbReference>
<evidence type="ECO:0000256" key="3">
    <source>
        <dbReference type="ARBA" id="ARBA00022692"/>
    </source>
</evidence>
<evidence type="ECO:0000256" key="2">
    <source>
        <dbReference type="ARBA" id="ARBA00022448"/>
    </source>
</evidence>
<reference evidence="11" key="1">
    <citation type="submission" date="2021-02" db="EMBL/GenBank/DDBJ databases">
        <title>First Annotated Genome of the Yellow-green Alga Tribonema minus.</title>
        <authorList>
            <person name="Mahan K.M."/>
        </authorList>
    </citation>
    <scope>NUCLEOTIDE SEQUENCE</scope>
    <source>
        <strain evidence="11">UTEX B ZZ1240</strain>
    </source>
</reference>
<evidence type="ECO:0000256" key="6">
    <source>
        <dbReference type="ARBA" id="ARBA00024338"/>
    </source>
</evidence>
<dbReference type="GO" id="GO:0022857">
    <property type="term" value="F:transmembrane transporter activity"/>
    <property type="evidence" value="ECO:0007669"/>
    <property type="project" value="InterPro"/>
</dbReference>
<proteinExistence type="inferred from homology"/>
<feature type="signal peptide" evidence="9">
    <location>
        <begin position="1"/>
        <end position="34"/>
    </location>
</feature>
<feature type="region of interest" description="Disordered" evidence="7">
    <location>
        <begin position="73"/>
        <end position="98"/>
    </location>
</feature>
<comment type="similarity">
    <text evidence="6">Belongs to the major facilitator superfamily. Spinster (TC 2.A.1.49) family.</text>
</comment>
<feature type="transmembrane region" description="Helical" evidence="8">
    <location>
        <begin position="275"/>
        <end position="294"/>
    </location>
</feature>
<evidence type="ECO:0000256" key="9">
    <source>
        <dbReference type="SAM" id="SignalP"/>
    </source>
</evidence>
<evidence type="ECO:0000313" key="11">
    <source>
        <dbReference type="EMBL" id="KAG5187759.1"/>
    </source>
</evidence>
<evidence type="ECO:0000256" key="8">
    <source>
        <dbReference type="SAM" id="Phobius"/>
    </source>
</evidence>
<gene>
    <name evidence="11" type="ORF">JKP88DRAFT_253884</name>
</gene>
<feature type="chain" id="PRO_5032490436" evidence="9">
    <location>
        <begin position="35"/>
        <end position="503"/>
    </location>
</feature>
<evidence type="ECO:0000256" key="4">
    <source>
        <dbReference type="ARBA" id="ARBA00022989"/>
    </source>
</evidence>
<dbReference type="SUPFAM" id="SSF103473">
    <property type="entry name" value="MFS general substrate transporter"/>
    <property type="match status" value="1"/>
</dbReference>
<feature type="transmembrane region" description="Helical" evidence="8">
    <location>
        <begin position="358"/>
        <end position="379"/>
    </location>
</feature>
<feature type="transmembrane region" description="Helical" evidence="8">
    <location>
        <begin position="247"/>
        <end position="268"/>
    </location>
</feature>
<evidence type="ECO:0000256" key="5">
    <source>
        <dbReference type="ARBA" id="ARBA00023136"/>
    </source>
</evidence>
<dbReference type="Gene3D" id="1.20.1250.20">
    <property type="entry name" value="MFS general substrate transporter like domains"/>
    <property type="match status" value="1"/>
</dbReference>
<dbReference type="AlphaFoldDB" id="A0A835ZCI8"/>
<keyword evidence="2" id="KW-0813">Transport</keyword>
<dbReference type="PANTHER" id="PTHR23505">
    <property type="entry name" value="SPINSTER"/>
    <property type="match status" value="1"/>
</dbReference>
<dbReference type="OrthoDB" id="3639251at2759"/>
<dbReference type="Proteomes" id="UP000664859">
    <property type="component" value="Unassembled WGS sequence"/>
</dbReference>
<evidence type="ECO:0000256" key="7">
    <source>
        <dbReference type="SAM" id="MobiDB-lite"/>
    </source>
</evidence>
<name>A0A835ZCI8_9STRA</name>
<dbReference type="InterPro" id="IPR036259">
    <property type="entry name" value="MFS_trans_sf"/>
</dbReference>
<keyword evidence="12" id="KW-1185">Reference proteome</keyword>
<dbReference type="PANTHER" id="PTHR23505:SF79">
    <property type="entry name" value="PROTEIN SPINSTER"/>
    <property type="match status" value="1"/>
</dbReference>
<dbReference type="EMBL" id="JAFCMP010000083">
    <property type="protein sequence ID" value="KAG5187759.1"/>
    <property type="molecule type" value="Genomic_DNA"/>
</dbReference>
<organism evidence="11 12">
    <name type="scientific">Tribonema minus</name>
    <dbReference type="NCBI Taxonomy" id="303371"/>
    <lineage>
        <taxon>Eukaryota</taxon>
        <taxon>Sar</taxon>
        <taxon>Stramenopiles</taxon>
        <taxon>Ochrophyta</taxon>
        <taxon>PX clade</taxon>
        <taxon>Xanthophyceae</taxon>
        <taxon>Tribonematales</taxon>
        <taxon>Tribonemataceae</taxon>
        <taxon>Tribonema</taxon>
    </lineage>
</organism>
<protein>
    <submittedName>
        <fullName evidence="11">Major facilitator superfamily domain-containing protein</fullName>
    </submittedName>
</protein>
<dbReference type="InterPro" id="IPR020846">
    <property type="entry name" value="MFS_dom"/>
</dbReference>
<accession>A0A835ZCI8</accession>
<evidence type="ECO:0000313" key="12">
    <source>
        <dbReference type="Proteomes" id="UP000664859"/>
    </source>
</evidence>
<dbReference type="InterPro" id="IPR011701">
    <property type="entry name" value="MFS"/>
</dbReference>
<dbReference type="GO" id="GO:0016020">
    <property type="term" value="C:membrane"/>
    <property type="evidence" value="ECO:0007669"/>
    <property type="project" value="UniProtKB-SubCell"/>
</dbReference>
<comment type="caution">
    <text evidence="11">The sequence shown here is derived from an EMBL/GenBank/DDBJ whole genome shotgun (WGS) entry which is preliminary data.</text>
</comment>
<keyword evidence="9" id="KW-0732">Signal</keyword>
<evidence type="ECO:0000256" key="1">
    <source>
        <dbReference type="ARBA" id="ARBA00004141"/>
    </source>
</evidence>
<dbReference type="PROSITE" id="PS50850">
    <property type="entry name" value="MFS"/>
    <property type="match status" value="1"/>
</dbReference>
<dbReference type="InterPro" id="IPR044770">
    <property type="entry name" value="MFS_spinster-like"/>
</dbReference>
<sequence>MAWRIGCLRAALSALALQAVLLSVDLSAVNTAQAFSVPVLKVYSTTSFADARRAAGVAMTRGTLELSPVSVRRRSTHKHLQLGATGDDNSEGHDGGAGEQVQAPAWVTLGVLLVVYISNQWSRNVLPYVVNFDVPATTENAKDYMNVALGFGAAEYGALASYGFTLLFSASSLAAGRAVDALSRKGATVAACAAWSLATAAQGLARGLPDVLALRVAQGVAQAFTTPAAYTMLADAFPQRYRATANAIYSSGIYVGGGLASLTVLINSSLGWRDCCLLVGGLGVATAAVAQLLLREESHTAAASGASALNKASTLGNGAAEALLQRGEGETQGGGGGAAVAPTFAESLRTILSSRTAVLVYAASAARFMAGFAVAIWLAPFFRGAFPDHAAQFAIVNAAAVTIGGVLSCANDANNALPSAPRRAASAVAGGYVSDAFGARDPRFRAWVPMAGSLLAVPMWVGTVNCGDFGLAMTCLFLKYVLAECWFGPTVAVLQASAGARSV</sequence>